<feature type="transmembrane region" description="Helical" evidence="8">
    <location>
        <begin position="403"/>
        <end position="423"/>
    </location>
</feature>
<dbReference type="AlphaFoldDB" id="A0A1J5SM33"/>
<comment type="subcellular location">
    <subcellularLocation>
        <location evidence="1">Cell membrane</location>
        <topology evidence="1">Multi-pass membrane protein</topology>
    </subcellularLocation>
</comment>
<feature type="transmembrane region" description="Helical" evidence="8">
    <location>
        <begin position="122"/>
        <end position="141"/>
    </location>
</feature>
<comment type="caution">
    <text evidence="10">The sequence shown here is derived from an EMBL/GenBank/DDBJ whole genome shotgun (WGS) entry which is preliminary data.</text>
</comment>
<evidence type="ECO:0000259" key="9">
    <source>
        <dbReference type="Pfam" id="PF13231"/>
    </source>
</evidence>
<keyword evidence="6 8" id="KW-1133">Transmembrane helix</keyword>
<reference evidence="10" key="1">
    <citation type="submission" date="2016-10" db="EMBL/GenBank/DDBJ databases">
        <title>Sequence of Gallionella enrichment culture.</title>
        <authorList>
            <person name="Poehlein A."/>
            <person name="Muehling M."/>
            <person name="Daniel R."/>
        </authorList>
    </citation>
    <scope>NUCLEOTIDE SEQUENCE</scope>
</reference>
<feature type="transmembrane region" description="Helical" evidence="8">
    <location>
        <begin position="333"/>
        <end position="356"/>
    </location>
</feature>
<evidence type="ECO:0000256" key="1">
    <source>
        <dbReference type="ARBA" id="ARBA00004651"/>
    </source>
</evidence>
<proteinExistence type="predicted"/>
<keyword evidence="5 8" id="KW-0812">Transmembrane</keyword>
<dbReference type="GO" id="GO:0008610">
    <property type="term" value="P:lipid biosynthetic process"/>
    <property type="evidence" value="ECO:0007669"/>
    <property type="project" value="UniProtKB-ARBA"/>
</dbReference>
<organism evidence="10">
    <name type="scientific">mine drainage metagenome</name>
    <dbReference type="NCBI Taxonomy" id="410659"/>
    <lineage>
        <taxon>unclassified sequences</taxon>
        <taxon>metagenomes</taxon>
        <taxon>ecological metagenomes</taxon>
    </lineage>
</organism>
<keyword evidence="4 10" id="KW-0808">Transferase</keyword>
<dbReference type="GO" id="GO:0005886">
    <property type="term" value="C:plasma membrane"/>
    <property type="evidence" value="ECO:0007669"/>
    <property type="project" value="UniProtKB-SubCell"/>
</dbReference>
<sequence length="569" mass="64467">MDSVPASPQNARPDSGSGWRIDLLVLTALFGLLIFFVLGSHPLSNPDEGRYAEIPREMIASGDWVLPHLDGVIYFEKPPLVYWCTAVAFKAFGYNEWAARSVPALFALAGILMTYAATRAIYGRRAGLAAAVILGTSLLYYGLSRLLLLDMVVSVLLSATLYFFILAMREPPGGTRRALFYGMYVSAALATLAKGLIGFLLPGAVMFLWLLVFNQWRRLRPQYLFTGLLLFFAIALPWHILAAERNSQWAWFYLYQEHWLRFTTKMHGRYGPWWYFIPVVLAGFFPWIGYGFSAARDCLRGAWARRREEVDTWFFVFWAAFIFLFFSDSDSKLIPYILPVFPAMATLVGAWIVRVLEQGRAERLKAGMITYFAGSAIFATAAVVIIVHPQVMRESEPFVNARPYLILCAASLVLGMIACRWVWLRRGPRAGLIAQAVATGVFFSCVALTYPEFPMRETKELAAIVNARAKPQDLIYHYHCFAHDFLFYTGRLVGTVDHLDELEVPHDPKAQASGRFIDFATFLKKWDGPVRVWAIARNGDDLQQLFSNPAFHYHLIGSNDRYTLFSNRP</sequence>
<evidence type="ECO:0000313" key="10">
    <source>
        <dbReference type="EMBL" id="OIR05165.1"/>
    </source>
</evidence>
<evidence type="ECO:0000256" key="5">
    <source>
        <dbReference type="ARBA" id="ARBA00022692"/>
    </source>
</evidence>
<evidence type="ECO:0000256" key="4">
    <source>
        <dbReference type="ARBA" id="ARBA00022679"/>
    </source>
</evidence>
<dbReference type="GO" id="GO:0010041">
    <property type="term" value="P:response to iron(III) ion"/>
    <property type="evidence" value="ECO:0007669"/>
    <property type="project" value="TreeGrafter"/>
</dbReference>
<feature type="transmembrane region" description="Helical" evidence="8">
    <location>
        <begin position="368"/>
        <end position="391"/>
    </location>
</feature>
<dbReference type="Pfam" id="PF13231">
    <property type="entry name" value="PMT_2"/>
    <property type="match status" value="1"/>
</dbReference>
<feature type="transmembrane region" description="Helical" evidence="8">
    <location>
        <begin position="147"/>
        <end position="166"/>
    </location>
</feature>
<accession>A0A1J5SM33</accession>
<evidence type="ECO:0000256" key="2">
    <source>
        <dbReference type="ARBA" id="ARBA00022475"/>
    </source>
</evidence>
<dbReference type="GO" id="GO:0103015">
    <property type="term" value="F:4-amino-4-deoxy-L-arabinose transferase activity"/>
    <property type="evidence" value="ECO:0007669"/>
    <property type="project" value="UniProtKB-EC"/>
</dbReference>
<keyword evidence="2" id="KW-1003">Cell membrane</keyword>
<dbReference type="PANTHER" id="PTHR33908">
    <property type="entry name" value="MANNOSYLTRANSFERASE YKCB-RELATED"/>
    <property type="match status" value="1"/>
</dbReference>
<protein>
    <submittedName>
        <fullName evidence="10">Undecaprenyl phosphate-alpha-4-amino-4-deoxy-L-arabinose arabinosyl transferase</fullName>
        <ecNumber evidence="10">2.4.2.43</ecNumber>
    </submittedName>
</protein>
<feature type="transmembrane region" description="Helical" evidence="8">
    <location>
        <begin position="21"/>
        <end position="39"/>
    </location>
</feature>
<feature type="transmembrane region" description="Helical" evidence="8">
    <location>
        <begin position="273"/>
        <end position="290"/>
    </location>
</feature>
<dbReference type="PANTHER" id="PTHR33908:SF3">
    <property type="entry name" value="UNDECAPRENYL PHOSPHATE-ALPHA-4-AMINO-4-DEOXY-L-ARABINOSE ARABINOSYL TRANSFERASE"/>
    <property type="match status" value="1"/>
</dbReference>
<gene>
    <name evidence="10" type="primary">arnT_9</name>
    <name evidence="10" type="ORF">GALL_127230</name>
</gene>
<dbReference type="InterPro" id="IPR050297">
    <property type="entry name" value="LipidA_mod_glycosyltrf_83"/>
</dbReference>
<keyword evidence="3 10" id="KW-0328">Glycosyltransferase</keyword>
<evidence type="ECO:0000256" key="3">
    <source>
        <dbReference type="ARBA" id="ARBA00022676"/>
    </source>
</evidence>
<dbReference type="EC" id="2.4.2.43" evidence="10"/>
<evidence type="ECO:0000256" key="8">
    <source>
        <dbReference type="SAM" id="Phobius"/>
    </source>
</evidence>
<feature type="transmembrane region" description="Helical" evidence="8">
    <location>
        <begin position="430"/>
        <end position="450"/>
    </location>
</feature>
<feature type="transmembrane region" description="Helical" evidence="8">
    <location>
        <begin position="199"/>
        <end position="216"/>
    </location>
</feature>
<feature type="domain" description="Glycosyltransferase RgtA/B/C/D-like" evidence="9">
    <location>
        <begin position="77"/>
        <end position="239"/>
    </location>
</feature>
<evidence type="ECO:0000256" key="6">
    <source>
        <dbReference type="ARBA" id="ARBA00022989"/>
    </source>
</evidence>
<feature type="transmembrane region" description="Helical" evidence="8">
    <location>
        <begin position="310"/>
        <end position="327"/>
    </location>
</feature>
<evidence type="ECO:0000256" key="7">
    <source>
        <dbReference type="ARBA" id="ARBA00023136"/>
    </source>
</evidence>
<feature type="transmembrane region" description="Helical" evidence="8">
    <location>
        <begin position="223"/>
        <end position="241"/>
    </location>
</feature>
<name>A0A1J5SM33_9ZZZZ</name>
<keyword evidence="7 8" id="KW-0472">Membrane</keyword>
<dbReference type="InterPro" id="IPR038731">
    <property type="entry name" value="RgtA/B/C-like"/>
</dbReference>
<feature type="transmembrane region" description="Helical" evidence="8">
    <location>
        <begin position="97"/>
        <end position="115"/>
    </location>
</feature>
<dbReference type="EMBL" id="MLJW01000052">
    <property type="protein sequence ID" value="OIR05165.1"/>
    <property type="molecule type" value="Genomic_DNA"/>
</dbReference>